<dbReference type="Gene3D" id="3.60.130.30">
    <property type="match status" value="1"/>
</dbReference>
<keyword evidence="2" id="KW-1185">Reference proteome</keyword>
<evidence type="ECO:0000313" key="1">
    <source>
        <dbReference type="EMBL" id="OJT07673.1"/>
    </source>
</evidence>
<dbReference type="OMA" id="ANAPINW"/>
<organism evidence="1 2">
    <name type="scientific">Trametes pubescens</name>
    <name type="common">White-rot fungus</name>
    <dbReference type="NCBI Taxonomy" id="154538"/>
    <lineage>
        <taxon>Eukaryota</taxon>
        <taxon>Fungi</taxon>
        <taxon>Dikarya</taxon>
        <taxon>Basidiomycota</taxon>
        <taxon>Agaricomycotina</taxon>
        <taxon>Agaricomycetes</taxon>
        <taxon>Polyporales</taxon>
        <taxon>Polyporaceae</taxon>
        <taxon>Trametes</taxon>
    </lineage>
</organism>
<gene>
    <name evidence="1" type="ORF">TRAPUB_1457</name>
</gene>
<reference evidence="1 2" key="1">
    <citation type="submission" date="2016-10" db="EMBL/GenBank/DDBJ databases">
        <title>Genome sequence of the basidiomycete white-rot fungus Trametes pubescens.</title>
        <authorList>
            <person name="Makela M.R."/>
            <person name="Granchi Z."/>
            <person name="Peng M."/>
            <person name="De Vries R.P."/>
            <person name="Grigoriev I."/>
            <person name="Riley R."/>
            <person name="Hilden K."/>
        </authorList>
    </citation>
    <scope>NUCLEOTIDE SEQUENCE [LARGE SCALE GENOMIC DNA]</scope>
    <source>
        <strain evidence="1 2">FBCC735</strain>
    </source>
</reference>
<comment type="caution">
    <text evidence="1">The sequence shown here is derived from an EMBL/GenBank/DDBJ whole genome shotgun (WGS) entry which is preliminary data.</text>
</comment>
<dbReference type="STRING" id="154538.A0A1M2VJF2"/>
<evidence type="ECO:0000313" key="2">
    <source>
        <dbReference type="Proteomes" id="UP000184267"/>
    </source>
</evidence>
<sequence length="337" mass="37483">MARSHSLLAKFELGTARRIAKGAFVGLPLGSSPKKTWTLQELKDQGFTVIPWDGRTPHLLLDQSDTVIGVLAGRPDQSSPDQPSWEEVIAEATQGLAELRHKCTFPKSNRRGAFAETLDKGVAFGGGRKVPGYLKNSKNNNEALRDLFATKAFVRIAGFGSNMLATYAPKIFEDAQDKMQKLLQRHPDLEWNFPNSIYSCATAHPSKKTVTYEHVDTANAPINWCHIVPLGRFDPKVGGHLILFDLGLVIEFPPGSSILIPSAVLRHGNASIRAHEERMSFTQYCSGGLMRWVECGFRTYKQYQEEDPVGFAKFKGNLQDRTTRYLNLFSRVNCASA</sequence>
<dbReference type="Proteomes" id="UP000184267">
    <property type="component" value="Unassembled WGS sequence"/>
</dbReference>
<dbReference type="OrthoDB" id="2743413at2759"/>
<name>A0A1M2VJF2_TRAPU</name>
<dbReference type="EMBL" id="MNAD01001144">
    <property type="protein sequence ID" value="OJT07673.1"/>
    <property type="molecule type" value="Genomic_DNA"/>
</dbReference>
<accession>A0A1M2VJF2</accession>
<proteinExistence type="predicted"/>
<protein>
    <submittedName>
        <fullName evidence="1">Uncharacterized protein</fullName>
    </submittedName>
</protein>
<dbReference type="AlphaFoldDB" id="A0A1M2VJF2"/>